<keyword evidence="5" id="KW-1185">Reference proteome</keyword>
<proteinExistence type="predicted"/>
<organism evidence="4 5">
    <name type="scientific">Geodermatophilus obscurus</name>
    <dbReference type="NCBI Taxonomy" id="1861"/>
    <lineage>
        <taxon>Bacteria</taxon>
        <taxon>Bacillati</taxon>
        <taxon>Actinomycetota</taxon>
        <taxon>Actinomycetes</taxon>
        <taxon>Geodermatophilales</taxon>
        <taxon>Geodermatophilaceae</taxon>
        <taxon>Geodermatophilus</taxon>
    </lineage>
</organism>
<accession>A0A1I5ICN9</accession>
<gene>
    <name evidence="4" type="ORF">SAMN05660359_04483</name>
</gene>
<dbReference type="EMBL" id="FOWE01000013">
    <property type="protein sequence ID" value="SFO58079.1"/>
    <property type="molecule type" value="Genomic_DNA"/>
</dbReference>
<feature type="domain" description="DDE Tnp4" evidence="3">
    <location>
        <begin position="2"/>
        <end position="130"/>
    </location>
</feature>
<dbReference type="InterPro" id="IPR027806">
    <property type="entry name" value="HARBI1_dom"/>
</dbReference>
<evidence type="ECO:0000313" key="4">
    <source>
        <dbReference type="EMBL" id="SFO58079.1"/>
    </source>
</evidence>
<keyword evidence="4" id="KW-0255">Endonuclease</keyword>
<dbReference type="Proteomes" id="UP000183642">
    <property type="component" value="Unassembled WGS sequence"/>
</dbReference>
<protein>
    <submittedName>
        <fullName evidence="4">DDE superfamily endonuclease</fullName>
    </submittedName>
</protein>
<dbReference type="Pfam" id="PF13359">
    <property type="entry name" value="DDE_Tnp_4"/>
    <property type="match status" value="1"/>
</dbReference>
<name>A0A1I5ICN9_9ACTN</name>
<dbReference type="AlphaFoldDB" id="A0A1I5ICN9"/>
<dbReference type="GO" id="GO:0004519">
    <property type="term" value="F:endonuclease activity"/>
    <property type="evidence" value="ECO:0007669"/>
    <property type="project" value="UniProtKB-KW"/>
</dbReference>
<reference evidence="5" key="1">
    <citation type="submission" date="2016-10" db="EMBL/GenBank/DDBJ databases">
        <authorList>
            <person name="Varghese N."/>
            <person name="Submissions S."/>
        </authorList>
    </citation>
    <scope>NUCLEOTIDE SEQUENCE [LARGE SCALE GENOMIC DNA]</scope>
    <source>
        <strain evidence="5">DSM 43161</strain>
    </source>
</reference>
<keyword evidence="2" id="KW-0479">Metal-binding</keyword>
<evidence type="ECO:0000256" key="1">
    <source>
        <dbReference type="ARBA" id="ARBA00001968"/>
    </source>
</evidence>
<evidence type="ECO:0000256" key="2">
    <source>
        <dbReference type="ARBA" id="ARBA00022723"/>
    </source>
</evidence>
<evidence type="ECO:0000313" key="5">
    <source>
        <dbReference type="Proteomes" id="UP000183642"/>
    </source>
</evidence>
<evidence type="ECO:0000259" key="3">
    <source>
        <dbReference type="Pfam" id="PF13359"/>
    </source>
</evidence>
<sequence length="155" mass="16613">MITDPAGRLLCCGQTRSGSIHDLTQVRQAGLVERLALIPGVTLLADAGYQGLSTQTAGAVVTPRPARRKDPIPVFPAVAAAHEAERRAHASKRIRVEHGIGHLKNWQALSRHLGRRDHLDTILPAVAGLVSSQEWALRPELVHHPPRALPAGTAA</sequence>
<keyword evidence="4" id="KW-0378">Hydrolase</keyword>
<keyword evidence="4" id="KW-0540">Nuclease</keyword>
<dbReference type="GO" id="GO:0046872">
    <property type="term" value="F:metal ion binding"/>
    <property type="evidence" value="ECO:0007669"/>
    <property type="project" value="UniProtKB-KW"/>
</dbReference>
<comment type="cofactor">
    <cofactor evidence="1">
        <name>a divalent metal cation</name>
        <dbReference type="ChEBI" id="CHEBI:60240"/>
    </cofactor>
</comment>